<reference evidence="1 2" key="1">
    <citation type="submission" date="2017-08" db="EMBL/GenBank/DDBJ databases">
        <title>Acidophilic green algal genome provides insights into adaptation to an acidic environment.</title>
        <authorList>
            <person name="Hirooka S."/>
            <person name="Hirose Y."/>
            <person name="Kanesaki Y."/>
            <person name="Higuchi S."/>
            <person name="Fujiwara T."/>
            <person name="Onuma R."/>
            <person name="Era A."/>
            <person name="Ohbayashi R."/>
            <person name="Uzuka A."/>
            <person name="Nozaki H."/>
            <person name="Yoshikawa H."/>
            <person name="Miyagishima S.Y."/>
        </authorList>
    </citation>
    <scope>NUCLEOTIDE SEQUENCE [LARGE SCALE GENOMIC DNA]</scope>
    <source>
        <strain evidence="1 2">NIES-2499</strain>
    </source>
</reference>
<evidence type="ECO:0000313" key="1">
    <source>
        <dbReference type="EMBL" id="GAX83815.1"/>
    </source>
</evidence>
<keyword evidence="2" id="KW-1185">Reference proteome</keyword>
<organism evidence="1 2">
    <name type="scientific">Chlamydomonas eustigma</name>
    <dbReference type="NCBI Taxonomy" id="1157962"/>
    <lineage>
        <taxon>Eukaryota</taxon>
        <taxon>Viridiplantae</taxon>
        <taxon>Chlorophyta</taxon>
        <taxon>core chlorophytes</taxon>
        <taxon>Chlorophyceae</taxon>
        <taxon>CS clade</taxon>
        <taxon>Chlamydomonadales</taxon>
        <taxon>Chlamydomonadaceae</taxon>
        <taxon>Chlamydomonas</taxon>
    </lineage>
</organism>
<dbReference type="Proteomes" id="UP000232323">
    <property type="component" value="Unassembled WGS sequence"/>
</dbReference>
<proteinExistence type="predicted"/>
<gene>
    <name evidence="1" type="ORF">CEUSTIGMA_g11240.t1</name>
</gene>
<evidence type="ECO:0000313" key="2">
    <source>
        <dbReference type="Proteomes" id="UP000232323"/>
    </source>
</evidence>
<dbReference type="OrthoDB" id="531747at2759"/>
<accession>A0A250XL38</accession>
<protein>
    <submittedName>
        <fullName evidence="1">Uncharacterized protein</fullName>
    </submittedName>
</protein>
<sequence>MLLQRFSTNPHLASRSLKPCSRHDQVLSHSRRLNALKRVIEPAYFQDIFDGAADRIFNDSGFLKREETMLLVESVSSMEHVFKSLELIVRHLENRAGTDINDWHHRKKYYMRLCELTAIKLGRPEAVLALFGNLQRFQISTYFGKEAILKLGPQGLNPAVLLRIAELCKMQRGPSDKGVRTAYSAVIYVLQSRALPGDTEILAKAQADQKALRTATVKVGTGDASQMIPASTSVPAATSVAMT</sequence>
<dbReference type="AlphaFoldDB" id="A0A250XL38"/>
<comment type="caution">
    <text evidence="1">The sequence shown here is derived from an EMBL/GenBank/DDBJ whole genome shotgun (WGS) entry which is preliminary data.</text>
</comment>
<name>A0A250XL38_9CHLO</name>
<dbReference type="EMBL" id="BEGY01000108">
    <property type="protein sequence ID" value="GAX83815.1"/>
    <property type="molecule type" value="Genomic_DNA"/>
</dbReference>